<reference evidence="3" key="2">
    <citation type="submission" date="2020-05" db="UniProtKB">
        <authorList>
            <consortium name="EnsemblMetazoa"/>
        </authorList>
    </citation>
    <scope>IDENTIFICATION</scope>
    <source>
        <strain evidence="3">wikel</strain>
    </source>
</reference>
<dbReference type="VEuPathDB" id="VectorBase:ISCI013372"/>
<dbReference type="EnsemblMetazoa" id="ISCW013372-RA">
    <property type="protein sequence ID" value="ISCW013372-PA"/>
    <property type="gene ID" value="ISCW013372"/>
</dbReference>
<name>B7QED0_IXOSC</name>
<evidence type="ECO:0000313" key="4">
    <source>
        <dbReference type="Proteomes" id="UP000001555"/>
    </source>
</evidence>
<evidence type="ECO:0000256" key="1">
    <source>
        <dbReference type="SAM" id="MobiDB-lite"/>
    </source>
</evidence>
<accession>B7QED0</accession>
<dbReference type="EMBL" id="ABJB010404342">
    <property type="status" value="NOT_ANNOTATED_CDS"/>
    <property type="molecule type" value="Genomic_DNA"/>
</dbReference>
<protein>
    <submittedName>
        <fullName evidence="2 3">Uncharacterized protein</fullName>
    </submittedName>
</protein>
<dbReference type="EMBL" id="ABJB010514315">
    <property type="status" value="NOT_ANNOTATED_CDS"/>
    <property type="molecule type" value="Genomic_DNA"/>
</dbReference>
<dbReference type="VEuPathDB" id="VectorBase:ISCP_027686"/>
<gene>
    <name evidence="2" type="ORF">IscW_ISCW013372</name>
</gene>
<dbReference type="OrthoDB" id="6488512at2759"/>
<dbReference type="InParanoid" id="B7QED0"/>
<evidence type="ECO:0000313" key="2">
    <source>
        <dbReference type="EMBL" id="EEC17202.1"/>
    </source>
</evidence>
<sequence>MATPGDTMAPGLSVGKVNAPATRATGSKGKAFTKWKPRPMPKPDPEDYVIVLKPRERVSLHEVLTETGYGTAISAYLEPERARAISVLPSRDQNIIIVHTPDIEATDRLIGDFVVNTEKDSIPLQERLLWKQVQVNFRICGHRGNKRPFRGTQLCTVGVEAYAPWLH</sequence>
<organism>
    <name type="scientific">Ixodes scapularis</name>
    <name type="common">Black-legged tick</name>
    <name type="synonym">Deer tick</name>
    <dbReference type="NCBI Taxonomy" id="6945"/>
    <lineage>
        <taxon>Eukaryota</taxon>
        <taxon>Metazoa</taxon>
        <taxon>Ecdysozoa</taxon>
        <taxon>Arthropoda</taxon>
        <taxon>Chelicerata</taxon>
        <taxon>Arachnida</taxon>
        <taxon>Acari</taxon>
        <taxon>Parasitiformes</taxon>
        <taxon>Ixodida</taxon>
        <taxon>Ixodoidea</taxon>
        <taxon>Ixodidae</taxon>
        <taxon>Ixodinae</taxon>
        <taxon>Ixodes</taxon>
    </lineage>
</organism>
<dbReference type="EMBL" id="DS920604">
    <property type="protein sequence ID" value="EEC17202.1"/>
    <property type="molecule type" value="Genomic_DNA"/>
</dbReference>
<dbReference type="VEuPathDB" id="VectorBase:ISCW013372"/>
<dbReference type="Proteomes" id="UP000001555">
    <property type="component" value="Unassembled WGS sequence"/>
</dbReference>
<evidence type="ECO:0000313" key="3">
    <source>
        <dbReference type="EnsemblMetazoa" id="ISCW013372-PA"/>
    </source>
</evidence>
<feature type="region of interest" description="Disordered" evidence="1">
    <location>
        <begin position="1"/>
        <end position="39"/>
    </location>
</feature>
<proteinExistence type="predicted"/>
<dbReference type="PaxDb" id="6945-B7QED0"/>
<keyword evidence="4" id="KW-1185">Reference proteome</keyword>
<dbReference type="HOGENOM" id="CLU_1596343_0_0_1"/>
<reference evidence="2 4" key="1">
    <citation type="submission" date="2008-03" db="EMBL/GenBank/DDBJ databases">
        <title>Annotation of Ixodes scapularis.</title>
        <authorList>
            <consortium name="Ixodes scapularis Genome Project Consortium"/>
            <person name="Caler E."/>
            <person name="Hannick L.I."/>
            <person name="Bidwell S."/>
            <person name="Joardar V."/>
            <person name="Thiagarajan M."/>
            <person name="Amedeo P."/>
            <person name="Galinsky K.J."/>
            <person name="Schobel S."/>
            <person name="Inman J."/>
            <person name="Hostetler J."/>
            <person name="Miller J."/>
            <person name="Hammond M."/>
            <person name="Megy K."/>
            <person name="Lawson D."/>
            <person name="Kodira C."/>
            <person name="Sutton G."/>
            <person name="Meyer J."/>
            <person name="Hill C.A."/>
            <person name="Birren B."/>
            <person name="Nene V."/>
            <person name="Collins F."/>
            <person name="Alarcon-Chaidez F."/>
            <person name="Wikel S."/>
            <person name="Strausberg R."/>
        </authorList>
    </citation>
    <scope>NUCLEOTIDE SEQUENCE [LARGE SCALE GENOMIC DNA]</scope>
    <source>
        <strain evidence="4">Wikel</strain>
        <strain evidence="2">Wikel colony</strain>
    </source>
</reference>
<dbReference type="AlphaFoldDB" id="B7QED0"/>